<evidence type="ECO:0000256" key="6">
    <source>
        <dbReference type="ARBA" id="ARBA00023239"/>
    </source>
</evidence>
<dbReference type="SUPFAM" id="SSF55945">
    <property type="entry name" value="TATA-box binding protein-like"/>
    <property type="match status" value="1"/>
</dbReference>
<dbReference type="InterPro" id="IPR052054">
    <property type="entry name" value="Oxidative_DNA_repair_enzyme"/>
</dbReference>
<dbReference type="GO" id="GO:0006289">
    <property type="term" value="P:nucleotide-excision repair"/>
    <property type="evidence" value="ECO:0007669"/>
    <property type="project" value="InterPro"/>
</dbReference>
<keyword evidence="5" id="KW-0234">DNA repair</keyword>
<keyword evidence="12" id="KW-1185">Reference proteome</keyword>
<dbReference type="CDD" id="cd00056">
    <property type="entry name" value="ENDO3c"/>
    <property type="match status" value="1"/>
</dbReference>
<sequence length="321" mass="35220">MTADSGSAPGVDAAAATESGAIPLSEIAGPFDLQATLESGQSYLWDRPDGRMYESMDNRGGDAWYHTVAPPIDGVTTEPIAVRVRQREGRLEWVATDDPVPLLTHLLRLDDDLDAIYDAAPDDDLIERAIDAYRGLRLVRDPPFPCLISFICSAQMRVARVHGMSVALAASFGTEYELAGEAVPAFPTPDQLAARTEAELRDRKLGYRAPYVKRTAEMVADGEAHPSEATGLEYEDAREYLTQFVGVGDKIADCVLLFSLGSLEAIPLDTWIRTAVAEYYPDCDRGGYAETSRALREQLGGEYAGYAQTYLFYYLRARGDE</sequence>
<protein>
    <recommendedName>
        <fullName evidence="2">DNA-(apurinic or apyrimidinic site) lyase</fullName>
        <ecNumber evidence="2">4.2.99.18</ecNumber>
    </recommendedName>
</protein>
<dbReference type="Gene3D" id="3.30.310.260">
    <property type="match status" value="1"/>
</dbReference>
<dbReference type="SUPFAM" id="SSF48150">
    <property type="entry name" value="DNA-glycosylase"/>
    <property type="match status" value="1"/>
</dbReference>
<dbReference type="InterPro" id="IPR023170">
    <property type="entry name" value="HhH_base_excis_C"/>
</dbReference>
<evidence type="ECO:0000256" key="8">
    <source>
        <dbReference type="ARBA" id="ARBA00023295"/>
    </source>
</evidence>
<evidence type="ECO:0000256" key="5">
    <source>
        <dbReference type="ARBA" id="ARBA00023204"/>
    </source>
</evidence>
<name>A0A7J9SHP2_9EURY</name>
<dbReference type="Proteomes" id="UP000546257">
    <property type="component" value="Unassembled WGS sequence"/>
</dbReference>
<dbReference type="Gene3D" id="1.10.1670.10">
    <property type="entry name" value="Helix-hairpin-Helix base-excision DNA repair enzymes (C-terminal)"/>
    <property type="match status" value="1"/>
</dbReference>
<evidence type="ECO:0000256" key="4">
    <source>
        <dbReference type="ARBA" id="ARBA00022801"/>
    </source>
</evidence>
<dbReference type="PANTHER" id="PTHR10242:SF2">
    <property type="entry name" value="N-GLYCOSYLASE_DNA LYASE"/>
    <property type="match status" value="1"/>
</dbReference>
<dbReference type="GO" id="GO:0140078">
    <property type="term" value="F:class I DNA-(apurinic or apyrimidinic site) endonuclease activity"/>
    <property type="evidence" value="ECO:0007669"/>
    <property type="project" value="UniProtKB-EC"/>
</dbReference>
<comment type="similarity">
    <text evidence="1">Belongs to the type-1 OGG1 family.</text>
</comment>
<evidence type="ECO:0000313" key="11">
    <source>
        <dbReference type="EMBL" id="MBB6646480.1"/>
    </source>
</evidence>
<comment type="catalytic activity">
    <reaction evidence="9">
        <text>2'-deoxyribonucleotide-(2'-deoxyribose 5'-phosphate)-2'-deoxyribonucleotide-DNA = a 3'-end 2'-deoxyribonucleotide-(2,3-dehydro-2,3-deoxyribose 5'-phosphate)-DNA + a 5'-end 5'-phospho-2'-deoxyribonucleoside-DNA + H(+)</text>
        <dbReference type="Rhea" id="RHEA:66592"/>
        <dbReference type="Rhea" id="RHEA-COMP:13180"/>
        <dbReference type="Rhea" id="RHEA-COMP:16897"/>
        <dbReference type="Rhea" id="RHEA-COMP:17067"/>
        <dbReference type="ChEBI" id="CHEBI:15378"/>
        <dbReference type="ChEBI" id="CHEBI:136412"/>
        <dbReference type="ChEBI" id="CHEBI:157695"/>
        <dbReference type="ChEBI" id="CHEBI:167181"/>
        <dbReference type="EC" id="4.2.99.18"/>
    </reaction>
</comment>
<keyword evidence="7" id="KW-0511">Multifunctional enzyme</keyword>
<feature type="domain" description="HhH-GPD" evidence="10">
    <location>
        <begin position="152"/>
        <end position="316"/>
    </location>
</feature>
<dbReference type="PANTHER" id="PTHR10242">
    <property type="entry name" value="8-OXOGUANINE DNA GLYCOSYLASE"/>
    <property type="match status" value="1"/>
</dbReference>
<dbReference type="Pfam" id="PF00730">
    <property type="entry name" value="HhH-GPD"/>
    <property type="match status" value="1"/>
</dbReference>
<evidence type="ECO:0000256" key="1">
    <source>
        <dbReference type="ARBA" id="ARBA00010679"/>
    </source>
</evidence>
<dbReference type="RefSeq" id="WP_185192856.1">
    <property type="nucleotide sequence ID" value="NZ_JACKXD010000003.1"/>
</dbReference>
<dbReference type="Pfam" id="PF07934">
    <property type="entry name" value="OGG_N"/>
    <property type="match status" value="1"/>
</dbReference>
<dbReference type="InterPro" id="IPR003265">
    <property type="entry name" value="HhH-GPD_domain"/>
</dbReference>
<dbReference type="EMBL" id="JACKXD010000003">
    <property type="protein sequence ID" value="MBB6646480.1"/>
    <property type="molecule type" value="Genomic_DNA"/>
</dbReference>
<gene>
    <name evidence="11" type="ORF">H5V44_09300</name>
</gene>
<keyword evidence="4" id="KW-0378">Hydrolase</keyword>
<dbReference type="Gene3D" id="1.10.340.30">
    <property type="entry name" value="Hypothetical protein, domain 2"/>
    <property type="match status" value="1"/>
</dbReference>
<dbReference type="GO" id="GO:0003684">
    <property type="term" value="F:damaged DNA binding"/>
    <property type="evidence" value="ECO:0007669"/>
    <property type="project" value="InterPro"/>
</dbReference>
<keyword evidence="3" id="KW-0227">DNA damage</keyword>
<keyword evidence="6" id="KW-0456">Lyase</keyword>
<keyword evidence="8" id="KW-0326">Glycosidase</keyword>
<dbReference type="EC" id="4.2.99.18" evidence="2"/>
<accession>A0A7J9SHP2</accession>
<dbReference type="InterPro" id="IPR011257">
    <property type="entry name" value="DNA_glycosylase"/>
</dbReference>
<evidence type="ECO:0000256" key="9">
    <source>
        <dbReference type="ARBA" id="ARBA00044632"/>
    </source>
</evidence>
<comment type="caution">
    <text evidence="11">The sequence shown here is derived from an EMBL/GenBank/DDBJ whole genome shotgun (WGS) entry which is preliminary data.</text>
</comment>
<dbReference type="InterPro" id="IPR012904">
    <property type="entry name" value="OGG_N"/>
</dbReference>
<proteinExistence type="inferred from homology"/>
<reference evidence="11 12" key="1">
    <citation type="submission" date="2020-08" db="EMBL/GenBank/DDBJ databases">
        <authorList>
            <person name="Seo M.-J."/>
        </authorList>
    </citation>
    <scope>NUCLEOTIDE SEQUENCE [LARGE SCALE GENOMIC DNA]</scope>
    <source>
        <strain evidence="11 12">MBLA0160</strain>
    </source>
</reference>
<dbReference type="SMART" id="SM00478">
    <property type="entry name" value="ENDO3c"/>
    <property type="match status" value="1"/>
</dbReference>
<evidence type="ECO:0000313" key="12">
    <source>
        <dbReference type="Proteomes" id="UP000546257"/>
    </source>
</evidence>
<dbReference type="GO" id="GO:0008534">
    <property type="term" value="F:oxidized purine nucleobase lesion DNA N-glycosylase activity"/>
    <property type="evidence" value="ECO:0007669"/>
    <property type="project" value="InterPro"/>
</dbReference>
<dbReference type="AlphaFoldDB" id="A0A7J9SHP2"/>
<evidence type="ECO:0000256" key="7">
    <source>
        <dbReference type="ARBA" id="ARBA00023268"/>
    </source>
</evidence>
<evidence type="ECO:0000259" key="10">
    <source>
        <dbReference type="SMART" id="SM00478"/>
    </source>
</evidence>
<evidence type="ECO:0000256" key="2">
    <source>
        <dbReference type="ARBA" id="ARBA00012720"/>
    </source>
</evidence>
<organism evidence="11 12">
    <name type="scientific">Halobellus ruber</name>
    <dbReference type="NCBI Taxonomy" id="2761102"/>
    <lineage>
        <taxon>Archaea</taxon>
        <taxon>Methanobacteriati</taxon>
        <taxon>Methanobacteriota</taxon>
        <taxon>Stenosarchaea group</taxon>
        <taxon>Halobacteria</taxon>
        <taxon>Halobacteriales</taxon>
        <taxon>Haloferacaceae</taxon>
        <taxon>Halobellus</taxon>
    </lineage>
</organism>
<evidence type="ECO:0000256" key="3">
    <source>
        <dbReference type="ARBA" id="ARBA00022763"/>
    </source>
</evidence>
<dbReference type="GO" id="GO:0006284">
    <property type="term" value="P:base-excision repair"/>
    <property type="evidence" value="ECO:0007669"/>
    <property type="project" value="InterPro"/>
</dbReference>